<gene>
    <name evidence="1" type="ORF">IV500_13960</name>
</gene>
<protein>
    <submittedName>
        <fullName evidence="1">Helix-turn-helix transcriptional regulator</fullName>
    </submittedName>
</protein>
<dbReference type="EMBL" id="JADNYM010000017">
    <property type="protein sequence ID" value="MBG0740486.1"/>
    <property type="molecule type" value="Genomic_DNA"/>
</dbReference>
<comment type="caution">
    <text evidence="1">The sequence shown here is derived from an EMBL/GenBank/DDBJ whole genome shotgun (WGS) entry which is preliminary data.</text>
</comment>
<name>A0A931G562_9MICC</name>
<dbReference type="InterPro" id="IPR036390">
    <property type="entry name" value="WH_DNA-bd_sf"/>
</dbReference>
<proteinExistence type="predicted"/>
<organism evidence="1 2">
    <name type="scientific">Arthrobacter terrae</name>
    <dbReference type="NCBI Taxonomy" id="2935737"/>
    <lineage>
        <taxon>Bacteria</taxon>
        <taxon>Bacillati</taxon>
        <taxon>Actinomycetota</taxon>
        <taxon>Actinomycetes</taxon>
        <taxon>Micrococcales</taxon>
        <taxon>Micrococcaceae</taxon>
        <taxon>Arthrobacter</taxon>
    </lineage>
</organism>
<evidence type="ECO:0000313" key="1">
    <source>
        <dbReference type="EMBL" id="MBG0740486.1"/>
    </source>
</evidence>
<dbReference type="InterPro" id="IPR036388">
    <property type="entry name" value="WH-like_DNA-bd_sf"/>
</dbReference>
<dbReference type="SUPFAM" id="SSF46785">
    <property type="entry name" value="Winged helix' DNA-binding domain"/>
    <property type="match status" value="1"/>
</dbReference>
<dbReference type="Gene3D" id="1.10.10.10">
    <property type="entry name" value="Winged helix-like DNA-binding domain superfamily/Winged helix DNA-binding domain"/>
    <property type="match status" value="1"/>
</dbReference>
<dbReference type="AlphaFoldDB" id="A0A931G562"/>
<accession>A0A931G562</accession>
<keyword evidence="2" id="KW-1185">Reference proteome</keyword>
<dbReference type="RefSeq" id="WP_196397409.1">
    <property type="nucleotide sequence ID" value="NZ_JADNYM010000017.1"/>
</dbReference>
<dbReference type="Proteomes" id="UP000655366">
    <property type="component" value="Unassembled WGS sequence"/>
</dbReference>
<sequence>MPKRSALALAVLALLAEQPLRPYRMPRLITSRGKSEGINVTARASLYNTMDRLARDGLVQLMETNRKGQRPERRAFGCVR</sequence>
<evidence type="ECO:0000313" key="2">
    <source>
        <dbReference type="Proteomes" id="UP000655366"/>
    </source>
</evidence>
<reference evidence="1 2" key="1">
    <citation type="submission" date="2020-11" db="EMBL/GenBank/DDBJ databases">
        <title>Arthrobacter antarcticus sp. nov., isolated from Antarctic Soil.</title>
        <authorList>
            <person name="Li J."/>
        </authorList>
    </citation>
    <scope>NUCLEOTIDE SEQUENCE [LARGE SCALE GENOMIC DNA]</scope>
    <source>
        <strain evidence="1 2">Z1-20</strain>
    </source>
</reference>